<evidence type="ECO:0000256" key="8">
    <source>
        <dbReference type="ARBA" id="ARBA00023136"/>
    </source>
</evidence>
<dbReference type="GO" id="GO:0017004">
    <property type="term" value="P:cytochrome complex assembly"/>
    <property type="evidence" value="ECO:0007669"/>
    <property type="project" value="UniProtKB-KW"/>
</dbReference>
<dbReference type="NCBIfam" id="TIGR03141">
    <property type="entry name" value="cytochro_ccmD"/>
    <property type="match status" value="1"/>
</dbReference>
<comment type="subcellular location">
    <subcellularLocation>
        <location evidence="1">Cell inner membrane</location>
        <topology evidence="1">Single-pass membrane protein</topology>
    </subcellularLocation>
</comment>
<accession>A0A0F9UBM0</accession>
<proteinExistence type="predicted"/>
<evidence type="ECO:0000256" key="5">
    <source>
        <dbReference type="ARBA" id="ARBA00022692"/>
    </source>
</evidence>
<dbReference type="GO" id="GO:0015886">
    <property type="term" value="P:heme transport"/>
    <property type="evidence" value="ECO:0007669"/>
    <property type="project" value="InterPro"/>
</dbReference>
<comment type="caution">
    <text evidence="10">The sequence shown here is derived from an EMBL/GenBank/DDBJ whole genome shotgun (WGS) entry which is preliminary data.</text>
</comment>
<keyword evidence="4" id="KW-0997">Cell inner membrane</keyword>
<dbReference type="Pfam" id="PF04995">
    <property type="entry name" value="CcmD"/>
    <property type="match status" value="1"/>
</dbReference>
<dbReference type="InterPro" id="IPR007078">
    <property type="entry name" value="Haem_export_protD_CcmD"/>
</dbReference>
<evidence type="ECO:0000256" key="2">
    <source>
        <dbReference type="ARBA" id="ARBA00022448"/>
    </source>
</evidence>
<evidence type="ECO:0000313" key="10">
    <source>
        <dbReference type="EMBL" id="KKN89044.1"/>
    </source>
</evidence>
<sequence length="62" mass="6601">MNYFGFIASAYGVSTLALVGLALWVFLDAKAQRRALKALEARGVRRRSAGRGAALETTGTAQ</sequence>
<dbReference type="AlphaFoldDB" id="A0A0F9UBM0"/>
<keyword evidence="8 9" id="KW-0472">Membrane</keyword>
<evidence type="ECO:0000256" key="9">
    <source>
        <dbReference type="SAM" id="Phobius"/>
    </source>
</evidence>
<dbReference type="GO" id="GO:0005886">
    <property type="term" value="C:plasma membrane"/>
    <property type="evidence" value="ECO:0007669"/>
    <property type="project" value="UniProtKB-SubCell"/>
</dbReference>
<feature type="transmembrane region" description="Helical" evidence="9">
    <location>
        <begin position="6"/>
        <end position="27"/>
    </location>
</feature>
<evidence type="ECO:0000256" key="6">
    <source>
        <dbReference type="ARBA" id="ARBA00022748"/>
    </source>
</evidence>
<keyword evidence="3" id="KW-1003">Cell membrane</keyword>
<evidence type="ECO:0000256" key="3">
    <source>
        <dbReference type="ARBA" id="ARBA00022475"/>
    </source>
</evidence>
<evidence type="ECO:0000256" key="1">
    <source>
        <dbReference type="ARBA" id="ARBA00004377"/>
    </source>
</evidence>
<organism evidence="10">
    <name type="scientific">marine sediment metagenome</name>
    <dbReference type="NCBI Taxonomy" id="412755"/>
    <lineage>
        <taxon>unclassified sequences</taxon>
        <taxon>metagenomes</taxon>
        <taxon>ecological metagenomes</taxon>
    </lineage>
</organism>
<keyword evidence="5 9" id="KW-0812">Transmembrane</keyword>
<evidence type="ECO:0008006" key="11">
    <source>
        <dbReference type="Google" id="ProtNLM"/>
    </source>
</evidence>
<gene>
    <name evidence="10" type="ORF">LCGC14_0242370</name>
</gene>
<evidence type="ECO:0000256" key="7">
    <source>
        <dbReference type="ARBA" id="ARBA00022989"/>
    </source>
</evidence>
<keyword evidence="2" id="KW-0813">Transport</keyword>
<evidence type="ECO:0000256" key="4">
    <source>
        <dbReference type="ARBA" id="ARBA00022519"/>
    </source>
</evidence>
<name>A0A0F9UBM0_9ZZZZ</name>
<reference evidence="10" key="1">
    <citation type="journal article" date="2015" name="Nature">
        <title>Complex archaea that bridge the gap between prokaryotes and eukaryotes.</title>
        <authorList>
            <person name="Spang A."/>
            <person name="Saw J.H."/>
            <person name="Jorgensen S.L."/>
            <person name="Zaremba-Niedzwiedzka K."/>
            <person name="Martijn J."/>
            <person name="Lind A.E."/>
            <person name="van Eijk R."/>
            <person name="Schleper C."/>
            <person name="Guy L."/>
            <person name="Ettema T.J."/>
        </authorList>
    </citation>
    <scope>NUCLEOTIDE SEQUENCE</scope>
</reference>
<dbReference type="EMBL" id="LAZR01000123">
    <property type="protein sequence ID" value="KKN89044.1"/>
    <property type="molecule type" value="Genomic_DNA"/>
</dbReference>
<protein>
    <recommendedName>
        <fullName evidence="11">Heme exporter protein D</fullName>
    </recommendedName>
</protein>
<keyword evidence="7 9" id="KW-1133">Transmembrane helix</keyword>
<keyword evidence="6" id="KW-0201">Cytochrome c-type biogenesis</keyword>